<keyword evidence="2" id="KW-1185">Reference proteome</keyword>
<sequence length="182" mass="20448">MLSSLANEFSEISEVLSKNKLLRASVINLIDSDAIPGKVTEEKERLSSFKNILKAFVNGSVDLSQAINLVETDLPRENSKYSNNNRVFANGWAERLVRIQVSRFYNQAVMKEMLAQGHKECFIPHSSAEEETSECSTKIAGSNYDLATLYSRLIDSYSNGNFINELKIPNHPHCTHVVRPVN</sequence>
<name>A0A9E2S593_9BACT</name>
<proteinExistence type="predicted"/>
<comment type="caution">
    <text evidence="1">The sequence shown here is derived from an EMBL/GenBank/DDBJ whole genome shotgun (WGS) entry which is preliminary data.</text>
</comment>
<protein>
    <submittedName>
        <fullName evidence="1">Uncharacterized protein</fullName>
    </submittedName>
</protein>
<dbReference type="EMBL" id="JAHSPG010000001">
    <property type="protein sequence ID" value="MBV4355513.1"/>
    <property type="molecule type" value="Genomic_DNA"/>
</dbReference>
<accession>A0A9E2S593</accession>
<gene>
    <name evidence="1" type="ORF">KTO63_00040</name>
</gene>
<dbReference type="Proteomes" id="UP000812270">
    <property type="component" value="Unassembled WGS sequence"/>
</dbReference>
<dbReference type="RefSeq" id="WP_217789070.1">
    <property type="nucleotide sequence ID" value="NZ_JAHSPG010000001.1"/>
</dbReference>
<reference evidence="1" key="1">
    <citation type="submission" date="2021-06" db="EMBL/GenBank/DDBJ databases">
        <authorList>
            <person name="Huq M.A."/>
        </authorList>
    </citation>
    <scope>NUCLEOTIDE SEQUENCE</scope>
    <source>
        <strain evidence="1">MAH-26</strain>
    </source>
</reference>
<evidence type="ECO:0000313" key="1">
    <source>
        <dbReference type="EMBL" id="MBV4355513.1"/>
    </source>
</evidence>
<evidence type="ECO:0000313" key="2">
    <source>
        <dbReference type="Proteomes" id="UP000812270"/>
    </source>
</evidence>
<dbReference type="AlphaFoldDB" id="A0A9E2S593"/>
<organism evidence="1 2">
    <name type="scientific">Pinibacter aurantiacus</name>
    <dbReference type="NCBI Taxonomy" id="2851599"/>
    <lineage>
        <taxon>Bacteria</taxon>
        <taxon>Pseudomonadati</taxon>
        <taxon>Bacteroidota</taxon>
        <taxon>Chitinophagia</taxon>
        <taxon>Chitinophagales</taxon>
        <taxon>Chitinophagaceae</taxon>
        <taxon>Pinibacter</taxon>
    </lineage>
</organism>